<organism evidence="3 4">
    <name type="scientific">Pseudomonas turukhanskensis</name>
    <dbReference type="NCBI Taxonomy" id="1806536"/>
    <lineage>
        <taxon>Bacteria</taxon>
        <taxon>Pseudomonadati</taxon>
        <taxon>Pseudomonadota</taxon>
        <taxon>Gammaproteobacteria</taxon>
        <taxon>Pseudomonadales</taxon>
        <taxon>Pseudomonadaceae</taxon>
        <taxon>Pseudomonas</taxon>
    </lineage>
</organism>
<dbReference type="InterPro" id="IPR019734">
    <property type="entry name" value="TPR_rpt"/>
</dbReference>
<dbReference type="Gene3D" id="1.25.40.10">
    <property type="entry name" value="Tetratricopeptide repeat domain"/>
    <property type="match status" value="1"/>
</dbReference>
<dbReference type="InterPro" id="IPR013360">
    <property type="entry name" value="Pilus_4_PilW"/>
</dbReference>
<evidence type="ECO:0000256" key="2">
    <source>
        <dbReference type="SAM" id="SignalP"/>
    </source>
</evidence>
<feature type="signal peptide" evidence="2">
    <location>
        <begin position="1"/>
        <end position="24"/>
    </location>
</feature>
<sequence length="251" mass="28707">MTLRTALLLLFTGLLFGCVSTGHVDPMKTDKGRDEARDAYIQLGIGYLNQGNTEQAKVPLKKALEIDPSNADANGALAILFQTEMEPELADEHFHKAIASRPDSRFLNNYGVFLYDQGRYAEAKERYLQAVKDNMYPERSRVFQNLGMVALKLNDRDGAKQYFERSIRLNKRQARPQLELAKLAYDEKQYVPSRKYYDSFSKLSEQNAESLLLGVRLAKVFDDRDKAATLGLQLKRLYPGTPEYKQYMSEQ</sequence>
<dbReference type="GO" id="GO:0000030">
    <property type="term" value="F:mannosyltransferase activity"/>
    <property type="evidence" value="ECO:0007669"/>
    <property type="project" value="TreeGrafter"/>
</dbReference>
<feature type="repeat" description="TPR" evidence="1">
    <location>
        <begin position="37"/>
        <end position="70"/>
    </location>
</feature>
<dbReference type="PROSITE" id="PS50293">
    <property type="entry name" value="TPR_REGION"/>
    <property type="match status" value="1"/>
</dbReference>
<accession>A0A9W6K1T0</accession>
<reference evidence="3" key="2">
    <citation type="submission" date="2023-01" db="EMBL/GenBank/DDBJ databases">
        <authorList>
            <person name="Sun Q."/>
            <person name="Evtushenko L."/>
        </authorList>
    </citation>
    <scope>NUCLEOTIDE SEQUENCE</scope>
    <source>
        <strain evidence="3">VKM B-2935</strain>
    </source>
</reference>
<dbReference type="RefSeq" id="WP_271194155.1">
    <property type="nucleotide sequence ID" value="NZ_BSFN01000002.1"/>
</dbReference>
<feature type="chain" id="PRO_5040854671" evidence="2">
    <location>
        <begin position="25"/>
        <end position="251"/>
    </location>
</feature>
<evidence type="ECO:0000313" key="3">
    <source>
        <dbReference type="EMBL" id="GLK87916.1"/>
    </source>
</evidence>
<gene>
    <name evidence="3" type="primary">pilF</name>
    <name evidence="3" type="ORF">GCM10017655_09780</name>
</gene>
<keyword evidence="2" id="KW-0732">Signal</keyword>
<dbReference type="AlphaFoldDB" id="A0A9W6K1T0"/>
<comment type="caution">
    <text evidence="3">The sequence shown here is derived from an EMBL/GenBank/DDBJ whole genome shotgun (WGS) entry which is preliminary data.</text>
</comment>
<keyword evidence="1" id="KW-0802">TPR repeat</keyword>
<dbReference type="Proteomes" id="UP001143328">
    <property type="component" value="Unassembled WGS sequence"/>
</dbReference>
<dbReference type="NCBIfam" id="TIGR02521">
    <property type="entry name" value="type_IV_pilW"/>
    <property type="match status" value="1"/>
</dbReference>
<dbReference type="PROSITE" id="PS50005">
    <property type="entry name" value="TPR"/>
    <property type="match status" value="2"/>
</dbReference>
<keyword evidence="4" id="KW-1185">Reference proteome</keyword>
<dbReference type="PANTHER" id="PTHR44395:SF1">
    <property type="entry name" value="PROTEIN O-MANNOSYL-TRANSFERASE TMTC3"/>
    <property type="match status" value="1"/>
</dbReference>
<dbReference type="PANTHER" id="PTHR44395">
    <property type="match status" value="1"/>
</dbReference>
<protein>
    <submittedName>
        <fullName evidence="3">Type IV pilus biogenesis/stability protein PilW</fullName>
    </submittedName>
</protein>
<dbReference type="SMART" id="SM00028">
    <property type="entry name" value="TPR"/>
    <property type="match status" value="4"/>
</dbReference>
<evidence type="ECO:0000313" key="4">
    <source>
        <dbReference type="Proteomes" id="UP001143328"/>
    </source>
</evidence>
<dbReference type="EMBL" id="BSFN01000002">
    <property type="protein sequence ID" value="GLK87916.1"/>
    <property type="molecule type" value="Genomic_DNA"/>
</dbReference>
<dbReference type="Pfam" id="PF13181">
    <property type="entry name" value="TPR_8"/>
    <property type="match status" value="1"/>
</dbReference>
<feature type="repeat" description="TPR" evidence="1">
    <location>
        <begin position="140"/>
        <end position="173"/>
    </location>
</feature>
<dbReference type="GO" id="GO:0035269">
    <property type="term" value="P:protein O-linked glycosylation via mannose"/>
    <property type="evidence" value="ECO:0007669"/>
    <property type="project" value="TreeGrafter"/>
</dbReference>
<proteinExistence type="predicted"/>
<evidence type="ECO:0000256" key="1">
    <source>
        <dbReference type="PROSITE-ProRule" id="PRU00339"/>
    </source>
</evidence>
<reference evidence="3" key="1">
    <citation type="journal article" date="2014" name="Int. J. Syst. Evol. Microbiol.">
        <title>Complete genome sequence of Corynebacterium casei LMG S-19264T (=DSM 44701T), isolated from a smear-ripened cheese.</title>
        <authorList>
            <consortium name="US DOE Joint Genome Institute (JGI-PGF)"/>
            <person name="Walter F."/>
            <person name="Albersmeier A."/>
            <person name="Kalinowski J."/>
            <person name="Ruckert C."/>
        </authorList>
    </citation>
    <scope>NUCLEOTIDE SEQUENCE</scope>
    <source>
        <strain evidence="3">VKM B-2935</strain>
    </source>
</reference>
<dbReference type="SUPFAM" id="SSF81901">
    <property type="entry name" value="HCP-like"/>
    <property type="match status" value="1"/>
</dbReference>
<dbReference type="PROSITE" id="PS51257">
    <property type="entry name" value="PROKAR_LIPOPROTEIN"/>
    <property type="match status" value="1"/>
</dbReference>
<name>A0A9W6K1T0_9PSED</name>
<dbReference type="InterPro" id="IPR011990">
    <property type="entry name" value="TPR-like_helical_dom_sf"/>
</dbReference>
<dbReference type="Pfam" id="PF13424">
    <property type="entry name" value="TPR_12"/>
    <property type="match status" value="1"/>
</dbReference>